<dbReference type="GO" id="GO:0071973">
    <property type="term" value="P:bacterial-type flagellum-dependent cell motility"/>
    <property type="evidence" value="ECO:0007669"/>
    <property type="project" value="UniProtKB-UniRule"/>
</dbReference>
<evidence type="ECO:0000313" key="8">
    <source>
        <dbReference type="Proteomes" id="UP000242869"/>
    </source>
</evidence>
<dbReference type="InterPro" id="IPR009875">
    <property type="entry name" value="PilZ_domain"/>
</dbReference>
<dbReference type="Gene3D" id="2.30.110.10">
    <property type="entry name" value="Electron Transport, Fmn-binding Protein, Chain A"/>
    <property type="match status" value="1"/>
</dbReference>
<evidence type="ECO:0000313" key="7">
    <source>
        <dbReference type="EMBL" id="SFN27539.1"/>
    </source>
</evidence>
<dbReference type="Proteomes" id="UP000242869">
    <property type="component" value="Unassembled WGS sequence"/>
</dbReference>
<keyword evidence="1 4" id="KW-0973">c-di-GMP</keyword>
<comment type="subcellular location">
    <subcellularLocation>
        <location evidence="4">Bacterial flagellum basal body</location>
    </subcellularLocation>
</comment>
<feature type="domain" description="PilZ" evidence="5">
    <location>
        <begin position="125"/>
        <end position="234"/>
    </location>
</feature>
<feature type="domain" description="Type III secretion system flagellar brake protein YcgR PilZN" evidence="6">
    <location>
        <begin position="18"/>
        <end position="121"/>
    </location>
</feature>
<dbReference type="HAMAP" id="MF_01457">
    <property type="entry name" value="YcgR"/>
    <property type="match status" value="1"/>
</dbReference>
<sequence>MTDHATLAPLSLENTAPYLIDTEAQIQHLLVRLARRPELICLYPPKKREPFALSALLQVTDTNLFFDVSPDEHINKVLEQGSKLVCISSLDRVHIQFDAPKPVRIEHQGRPAFRTGRPDFILHVQRRDYYRLDIPARQPVICRIPLGQTDTCLDVAIIDISQGGIALPGPLPMELVPGMQLHGCRLELPETGCLEVDLLVCSLQENRARAGTRIGCRFMNLSGGEQTLIQRYINRIERSRMARE</sequence>
<dbReference type="STRING" id="83765.SAMN05660284_01043"/>
<name>A0A1I4XQJ4_9NEIS</name>
<proteinExistence type="inferred from homology"/>
<keyword evidence="2 4" id="KW-0547">Nucleotide-binding</keyword>
<dbReference type="InterPro" id="IPR009926">
    <property type="entry name" value="T3SS_YcgR_PilZN"/>
</dbReference>
<dbReference type="Gene3D" id="2.40.10.220">
    <property type="entry name" value="predicted glycosyltransferase like domains"/>
    <property type="match status" value="1"/>
</dbReference>
<dbReference type="Pfam" id="PF07317">
    <property type="entry name" value="PilZN"/>
    <property type="match status" value="1"/>
</dbReference>
<dbReference type="Pfam" id="PF07238">
    <property type="entry name" value="PilZ"/>
    <property type="match status" value="1"/>
</dbReference>
<dbReference type="AlphaFoldDB" id="A0A1I4XQJ4"/>
<reference evidence="8" key="1">
    <citation type="submission" date="2016-10" db="EMBL/GenBank/DDBJ databases">
        <authorList>
            <person name="Varghese N."/>
            <person name="Submissions S."/>
        </authorList>
    </citation>
    <scope>NUCLEOTIDE SEQUENCE [LARGE SCALE GENOMIC DNA]</scope>
    <source>
        <strain evidence="8">DSM 6150</strain>
    </source>
</reference>
<dbReference type="InterPro" id="IPR012349">
    <property type="entry name" value="Split_barrel_FMN-bd"/>
</dbReference>
<dbReference type="EMBL" id="FOVE01000006">
    <property type="protein sequence ID" value="SFN27539.1"/>
    <property type="molecule type" value="Genomic_DNA"/>
</dbReference>
<dbReference type="GO" id="GO:0009425">
    <property type="term" value="C:bacterial-type flagellum basal body"/>
    <property type="evidence" value="ECO:0007669"/>
    <property type="project" value="UniProtKB-SubCell"/>
</dbReference>
<comment type="function">
    <text evidence="4">Acts as a flagellar brake, regulating swimming and swarming in a bis-(3'-5') cyclic diguanylic acid (c-di-GMP)-dependent manner. Binds 1 c-di-GMP dimer per subunit. Increasing levels of c-di-GMP lead to decreased motility.</text>
</comment>
<protein>
    <recommendedName>
        <fullName evidence="4">Flagellar brake protein YcgR</fullName>
    </recommendedName>
    <alternativeName>
        <fullName evidence="4">Cyclic di-GMP binding protein YcgR</fullName>
    </alternativeName>
</protein>
<accession>A0A1I4XQJ4</accession>
<dbReference type="GO" id="GO:0071945">
    <property type="term" value="P:regulation of bacterial-type flagellum-dependent cell motility by regulation of motor speed"/>
    <property type="evidence" value="ECO:0007669"/>
    <property type="project" value="UniProtKB-UniRule"/>
</dbReference>
<evidence type="ECO:0000256" key="2">
    <source>
        <dbReference type="ARBA" id="ARBA00022741"/>
    </source>
</evidence>
<comment type="similarity">
    <text evidence="4">Belongs to the YcgR family.</text>
</comment>
<organism evidence="7 8">
    <name type="scientific">Formivibrio citricus</name>
    <dbReference type="NCBI Taxonomy" id="83765"/>
    <lineage>
        <taxon>Bacteria</taxon>
        <taxon>Pseudomonadati</taxon>
        <taxon>Pseudomonadota</taxon>
        <taxon>Betaproteobacteria</taxon>
        <taxon>Neisseriales</taxon>
        <taxon>Chitinibacteraceae</taxon>
        <taxon>Formivibrio</taxon>
    </lineage>
</organism>
<evidence type="ECO:0000259" key="6">
    <source>
        <dbReference type="Pfam" id="PF07317"/>
    </source>
</evidence>
<evidence type="ECO:0000259" key="5">
    <source>
        <dbReference type="Pfam" id="PF07238"/>
    </source>
</evidence>
<comment type="subunit">
    <text evidence="4">Monomer. Interacts with the flagellar basal bodies.</text>
</comment>
<dbReference type="GO" id="GO:0035438">
    <property type="term" value="F:cyclic-di-GMP binding"/>
    <property type="evidence" value="ECO:0007669"/>
    <property type="project" value="UniProtKB-UniRule"/>
</dbReference>
<keyword evidence="3 4" id="KW-0975">Bacterial flagellum</keyword>
<dbReference type="OrthoDB" id="5572581at2"/>
<evidence type="ECO:0000256" key="1">
    <source>
        <dbReference type="ARBA" id="ARBA00022636"/>
    </source>
</evidence>
<gene>
    <name evidence="4" type="primary">ycgR</name>
    <name evidence="7" type="ORF">SAMN05660284_01043</name>
</gene>
<keyword evidence="8" id="KW-1185">Reference proteome</keyword>
<evidence type="ECO:0000256" key="4">
    <source>
        <dbReference type="HAMAP-Rule" id="MF_01457"/>
    </source>
</evidence>
<evidence type="ECO:0000256" key="3">
    <source>
        <dbReference type="ARBA" id="ARBA00023143"/>
    </source>
</evidence>
<dbReference type="RefSeq" id="WP_091192312.1">
    <property type="nucleotide sequence ID" value="NZ_FOVE01000006.1"/>
</dbReference>
<dbReference type="InterPro" id="IPR023787">
    <property type="entry name" value="T3SS_YcgR"/>
</dbReference>